<dbReference type="InterPro" id="IPR036625">
    <property type="entry name" value="E3-bd_dom_sf"/>
</dbReference>
<evidence type="ECO:0000313" key="6">
    <source>
        <dbReference type="Proteomes" id="UP000741013"/>
    </source>
</evidence>
<proteinExistence type="predicted"/>
<dbReference type="Gene3D" id="4.10.320.10">
    <property type="entry name" value="E3-binding domain"/>
    <property type="match status" value="1"/>
</dbReference>
<dbReference type="Pfam" id="PF11774">
    <property type="entry name" value="Lsr2"/>
    <property type="match status" value="1"/>
</dbReference>
<evidence type="ECO:0000259" key="3">
    <source>
        <dbReference type="Pfam" id="PF11774"/>
    </source>
</evidence>
<dbReference type="Proteomes" id="UP000741013">
    <property type="component" value="Unassembled WGS sequence"/>
</dbReference>
<dbReference type="InterPro" id="IPR055370">
    <property type="entry name" value="Lsr2_DNA-bd"/>
</dbReference>
<gene>
    <name evidence="5" type="ORF">JOM49_002822</name>
</gene>
<dbReference type="InterPro" id="IPR024412">
    <property type="entry name" value="Lsr2_dim_dom"/>
</dbReference>
<comment type="caution">
    <text evidence="5">The sequence shown here is derived from an EMBL/GenBank/DDBJ whole genome shotgun (WGS) entry which is preliminary data.</text>
</comment>
<feature type="domain" description="Lsr2 DNA-binding" evidence="4">
    <location>
        <begin position="80"/>
        <end position="115"/>
    </location>
</feature>
<feature type="region of interest" description="Disordered" evidence="2">
    <location>
        <begin position="59"/>
        <end position="79"/>
    </location>
</feature>
<keyword evidence="1" id="KW-0238">DNA-binding</keyword>
<dbReference type="RefSeq" id="WP_209664740.1">
    <property type="nucleotide sequence ID" value="NZ_JAGGMS010000001.1"/>
</dbReference>
<sequence length="121" mass="13122">MAQKVSVVMSDDIDGSPADETVHFGLDGVDYVIDLSAANADELRDALFRFVEVARRVSGRKKRGSPPMPNAGPAVGTSARRARAQAIRAWAREHGFEVSERGRVSIEVESAFVKANEDGQH</sequence>
<accession>A0ABS4PPE8</accession>
<name>A0ABS4PPE8_9PSEU</name>
<evidence type="ECO:0000256" key="1">
    <source>
        <dbReference type="ARBA" id="ARBA00023125"/>
    </source>
</evidence>
<protein>
    <recommendedName>
        <fullName evidence="7">Lsr2 protein</fullName>
    </recommendedName>
</protein>
<evidence type="ECO:0000259" key="4">
    <source>
        <dbReference type="Pfam" id="PF23359"/>
    </source>
</evidence>
<evidence type="ECO:0000256" key="2">
    <source>
        <dbReference type="SAM" id="MobiDB-lite"/>
    </source>
</evidence>
<keyword evidence="6" id="KW-1185">Reference proteome</keyword>
<dbReference type="InterPro" id="IPR042261">
    <property type="entry name" value="Lsr2-like_dimerization"/>
</dbReference>
<reference evidence="5 6" key="1">
    <citation type="submission" date="2021-03" db="EMBL/GenBank/DDBJ databases">
        <title>Sequencing the genomes of 1000 actinobacteria strains.</title>
        <authorList>
            <person name="Klenk H.-P."/>
        </authorList>
    </citation>
    <scope>NUCLEOTIDE SEQUENCE [LARGE SCALE GENOMIC DNA]</scope>
    <source>
        <strain evidence="5 6">DSM 45510</strain>
    </source>
</reference>
<evidence type="ECO:0000313" key="5">
    <source>
        <dbReference type="EMBL" id="MBP2181296.1"/>
    </source>
</evidence>
<dbReference type="EMBL" id="JAGGMS010000001">
    <property type="protein sequence ID" value="MBP2181296.1"/>
    <property type="molecule type" value="Genomic_DNA"/>
</dbReference>
<dbReference type="Pfam" id="PF23359">
    <property type="entry name" value="Lsr2_DNA-bd"/>
    <property type="match status" value="1"/>
</dbReference>
<dbReference type="Gene3D" id="3.30.60.230">
    <property type="entry name" value="Lsr2, dimerization domain"/>
    <property type="match status" value="1"/>
</dbReference>
<feature type="domain" description="Lsr2 dimerization" evidence="3">
    <location>
        <begin position="1"/>
        <end position="57"/>
    </location>
</feature>
<organism evidence="5 6">
    <name type="scientific">Amycolatopsis magusensis</name>
    <dbReference type="NCBI Taxonomy" id="882444"/>
    <lineage>
        <taxon>Bacteria</taxon>
        <taxon>Bacillati</taxon>
        <taxon>Actinomycetota</taxon>
        <taxon>Actinomycetes</taxon>
        <taxon>Pseudonocardiales</taxon>
        <taxon>Pseudonocardiaceae</taxon>
        <taxon>Amycolatopsis</taxon>
    </lineage>
</organism>
<evidence type="ECO:0008006" key="7">
    <source>
        <dbReference type="Google" id="ProtNLM"/>
    </source>
</evidence>